<organism evidence="3 4">
    <name type="scientific">Candidatus Brocadia sapporoensis</name>
    <dbReference type="NCBI Taxonomy" id="392547"/>
    <lineage>
        <taxon>Bacteria</taxon>
        <taxon>Pseudomonadati</taxon>
        <taxon>Planctomycetota</taxon>
        <taxon>Candidatus Brocadiia</taxon>
        <taxon>Candidatus Brocadiales</taxon>
        <taxon>Candidatus Brocadiaceae</taxon>
        <taxon>Candidatus Brocadia</taxon>
    </lineage>
</organism>
<dbReference type="InterPro" id="IPR012675">
    <property type="entry name" value="Beta-grasp_dom_sf"/>
</dbReference>
<evidence type="ECO:0000313" key="4">
    <source>
        <dbReference type="Proteomes" id="UP000242219"/>
    </source>
</evidence>
<feature type="domain" description="RACo-like middle region" evidence="2">
    <location>
        <begin position="139"/>
        <end position="298"/>
    </location>
</feature>
<evidence type="ECO:0000259" key="1">
    <source>
        <dbReference type="Pfam" id="PF14574"/>
    </source>
</evidence>
<dbReference type="InterPro" id="IPR052911">
    <property type="entry name" value="Corrinoid_activation_enz"/>
</dbReference>
<sequence length="579" mass="62776">MTENVKITFSSWRIEGLVPKGITILAAARSLGVDVEAPCGGSGKCGRDLVQIRKEGLLETVLACKTLVETDLEVVCPQQERKALKIVEGFYTGDNKAYRIDPLIRKELLHDKYGLCFTRVYDNGGLLLQESGNTKDYVYGIALDMGTTTLVASLVNLTSGAILGSSSALNPLVYYGHDVMSRIKYAAAQKDGLGSMHRELISAVNFLTQVLSSQRSIRPEHIYQIIGAGNTTMQHIFLNKEIKGIGEYPYQAETLDTSVATAQELSLDIAANAPVTTFPCISAYVGGDIVSGLLAIDIKYLAVPALFFDIGTNGEIALILNDRIIASSTAVGPCFEGMTISSGMRAGEGAIEHVRFEEEISLDIIGGSQPRGICGSGLLDVVSELVRTGLVSAGGRLQAHDNEKIITLQSRNPIHPGKGDEGGCKDVCTNEKPLHNTAIKYKKNLYENDGKRHFRLTDTVSISQEDIRQVQLAKAAIRAGVEILLARGNVKAEELKTIIIAGGFGYHLNERSLFGIGLLPEAINAKISFVGNSSLEGAVRVLLNKRLVDDAVRIARTAQVVELSRIPEFERVFIREMHF</sequence>
<dbReference type="InterPro" id="IPR001041">
    <property type="entry name" value="2Fe-2S_ferredoxin-type"/>
</dbReference>
<protein>
    <recommendedName>
        <fullName evidence="5">2Fe-2S ferredoxin-type domain-containing protein</fullName>
    </recommendedName>
</protein>
<dbReference type="PANTHER" id="PTHR42895:SF2">
    <property type="entry name" value="IRON-SULFUR CLUSTER PROTEIN"/>
    <property type="match status" value="1"/>
</dbReference>
<evidence type="ECO:0000313" key="3">
    <source>
        <dbReference type="EMBL" id="OQD46958.1"/>
    </source>
</evidence>
<dbReference type="CDD" id="cd00207">
    <property type="entry name" value="fer2"/>
    <property type="match status" value="1"/>
</dbReference>
<dbReference type="Pfam" id="PF14574">
    <property type="entry name" value="RACo_C_ter"/>
    <property type="match status" value="2"/>
</dbReference>
<name>A0A1V6M3I4_9BACT</name>
<feature type="domain" description="RACo C-terminal" evidence="1">
    <location>
        <begin position="305"/>
        <end position="409"/>
    </location>
</feature>
<proteinExistence type="predicted"/>
<evidence type="ECO:0008006" key="5">
    <source>
        <dbReference type="Google" id="ProtNLM"/>
    </source>
</evidence>
<comment type="caution">
    <text evidence="3">The sequence shown here is derived from an EMBL/GenBank/DDBJ whole genome shotgun (WGS) entry which is preliminary data.</text>
</comment>
<dbReference type="EMBL" id="MJUW02000017">
    <property type="protein sequence ID" value="OQD46958.1"/>
    <property type="molecule type" value="Genomic_DNA"/>
</dbReference>
<gene>
    <name evidence="3" type="ORF">BIY37_00710</name>
</gene>
<accession>A0A1V6M3I4</accession>
<feature type="domain" description="RACo C-terminal" evidence="1">
    <location>
        <begin position="457"/>
        <end position="578"/>
    </location>
</feature>
<dbReference type="InterPro" id="IPR027980">
    <property type="entry name" value="RACo_C"/>
</dbReference>
<dbReference type="InterPro" id="IPR042259">
    <property type="entry name" value="Raco-like_middle_sf"/>
</dbReference>
<dbReference type="Proteomes" id="UP000242219">
    <property type="component" value="Unassembled WGS sequence"/>
</dbReference>
<dbReference type="InterPro" id="IPR036010">
    <property type="entry name" value="2Fe-2S_ferredoxin-like_sf"/>
</dbReference>
<dbReference type="AlphaFoldDB" id="A0A1V6M3I4"/>
<keyword evidence="4" id="KW-1185">Reference proteome</keyword>
<dbReference type="RefSeq" id="WP_070065924.1">
    <property type="nucleotide sequence ID" value="NZ_MJUW02000017.1"/>
</dbReference>
<dbReference type="SUPFAM" id="SSF54292">
    <property type="entry name" value="2Fe-2S ferredoxin-like"/>
    <property type="match status" value="1"/>
</dbReference>
<dbReference type="PANTHER" id="PTHR42895">
    <property type="entry name" value="IRON-SULFUR CLUSTER-BINDING PROTEIN-RELATED"/>
    <property type="match status" value="1"/>
</dbReference>
<dbReference type="Gene3D" id="3.30.420.480">
    <property type="entry name" value="Domain of unknown function (DUF4445)"/>
    <property type="match status" value="1"/>
</dbReference>
<reference evidence="3 4" key="1">
    <citation type="journal article" date="2016" name="Genome Announc.">
        <title>Draft Genome Sequence of the Anaerobic Ammonium-Oxidizing Bacterium 'Candidatus Brocadia sp. 40'.</title>
        <authorList>
            <person name="Ali M."/>
            <person name="Haroon M.F."/>
            <person name="Narita Y."/>
            <person name="Zhang L."/>
            <person name="Rangel Shaw D."/>
            <person name="Okabe S."/>
            <person name="Saikaly P.E."/>
        </authorList>
    </citation>
    <scope>NUCLEOTIDE SEQUENCE [LARGE SCALE GENOMIC DNA]</scope>
    <source>
        <strain evidence="3 4">40</strain>
    </source>
</reference>
<dbReference type="GO" id="GO:0051536">
    <property type="term" value="F:iron-sulfur cluster binding"/>
    <property type="evidence" value="ECO:0007669"/>
    <property type="project" value="InterPro"/>
</dbReference>
<dbReference type="Pfam" id="PF17651">
    <property type="entry name" value="Raco_middle"/>
    <property type="match status" value="1"/>
</dbReference>
<dbReference type="InterPro" id="IPR041414">
    <property type="entry name" value="Raco-like_middle"/>
</dbReference>
<dbReference type="Gene3D" id="3.10.20.30">
    <property type="match status" value="1"/>
</dbReference>
<evidence type="ECO:0000259" key="2">
    <source>
        <dbReference type="Pfam" id="PF17651"/>
    </source>
</evidence>